<dbReference type="EMBL" id="NBNE01018877">
    <property type="protein sequence ID" value="OWY92065.1"/>
    <property type="molecule type" value="Genomic_DNA"/>
</dbReference>
<proteinExistence type="predicted"/>
<reference evidence="3" key="1">
    <citation type="submission" date="2017-03" db="EMBL/GenBank/DDBJ databases">
        <title>Phytopthora megakarya and P. palmivora, two closely related causual agents of cacao black pod achieved similar genome size and gene model numbers by different mechanisms.</title>
        <authorList>
            <person name="Ali S."/>
            <person name="Shao J."/>
            <person name="Larry D.J."/>
            <person name="Kronmiller B."/>
            <person name="Shen D."/>
            <person name="Strem M.D."/>
            <person name="Melnick R.L."/>
            <person name="Guiltinan M.J."/>
            <person name="Tyler B.M."/>
            <person name="Meinhardt L.W."/>
            <person name="Bailey B.A."/>
        </authorList>
    </citation>
    <scope>NUCLEOTIDE SEQUENCE [LARGE SCALE GENOMIC DNA]</scope>
    <source>
        <strain evidence="3">zdho120</strain>
    </source>
</reference>
<keyword evidence="3" id="KW-1185">Reference proteome</keyword>
<comment type="caution">
    <text evidence="2">The sequence shown here is derived from an EMBL/GenBank/DDBJ whole genome shotgun (WGS) entry which is preliminary data.</text>
</comment>
<feature type="compositionally biased region" description="Basic and acidic residues" evidence="1">
    <location>
        <begin position="92"/>
        <end position="102"/>
    </location>
</feature>
<dbReference type="AlphaFoldDB" id="A0A225UG98"/>
<sequence>MSLGHSGASMLEARPKIRGSSPARSSRRDNGSAPTDHATVTESSDRSVGTLKMFFNAAMDRYLAEEREANKDPASTRPQHQGSQDVQMESIRSSDHGSRWEYEPDDVDFPTSAQATLLLNPQRVRISAISDVKEFTRIKMKIERERGSAKSSPHSCEIKHRMMKNLLAGSAKNWYRQLSRSTRNKWSDLLDPVLRTWSIGSKTILLYATQIR</sequence>
<evidence type="ECO:0000313" key="3">
    <source>
        <dbReference type="Proteomes" id="UP000198211"/>
    </source>
</evidence>
<organism evidence="2 3">
    <name type="scientific">Phytophthora megakarya</name>
    <dbReference type="NCBI Taxonomy" id="4795"/>
    <lineage>
        <taxon>Eukaryota</taxon>
        <taxon>Sar</taxon>
        <taxon>Stramenopiles</taxon>
        <taxon>Oomycota</taxon>
        <taxon>Peronosporomycetes</taxon>
        <taxon>Peronosporales</taxon>
        <taxon>Peronosporaceae</taxon>
        <taxon>Phytophthora</taxon>
    </lineage>
</organism>
<dbReference type="Proteomes" id="UP000198211">
    <property type="component" value="Unassembled WGS sequence"/>
</dbReference>
<feature type="region of interest" description="Disordered" evidence="1">
    <location>
        <begin position="1"/>
        <end position="47"/>
    </location>
</feature>
<feature type="region of interest" description="Disordered" evidence="1">
    <location>
        <begin position="68"/>
        <end position="102"/>
    </location>
</feature>
<evidence type="ECO:0000256" key="1">
    <source>
        <dbReference type="SAM" id="MobiDB-lite"/>
    </source>
</evidence>
<gene>
    <name evidence="2" type="ORF">PHMEG_00039080</name>
</gene>
<protein>
    <submittedName>
        <fullName evidence="2">Uncharacterized protein</fullName>
    </submittedName>
</protein>
<name>A0A225UG98_9STRA</name>
<accession>A0A225UG98</accession>
<feature type="compositionally biased region" description="Polar residues" evidence="1">
    <location>
        <begin position="76"/>
        <end position="91"/>
    </location>
</feature>
<evidence type="ECO:0000313" key="2">
    <source>
        <dbReference type="EMBL" id="OWY92065.1"/>
    </source>
</evidence>